<dbReference type="STRING" id="1367849.GCA_000518585_03463"/>
<evidence type="ECO:0000256" key="1">
    <source>
        <dbReference type="ARBA" id="ARBA00022679"/>
    </source>
</evidence>
<evidence type="ECO:0000313" key="7">
    <source>
        <dbReference type="Proteomes" id="UP000826513"/>
    </source>
</evidence>
<dbReference type="RefSeq" id="WP_084631700.1">
    <property type="nucleotide sequence ID" value="NZ_CP039691.1"/>
</dbReference>
<dbReference type="PANTHER" id="PTHR43877:SF1">
    <property type="entry name" value="ACETYLTRANSFERASE"/>
    <property type="match status" value="1"/>
</dbReference>
<dbReference type="Gene3D" id="3.40.630.30">
    <property type="match status" value="1"/>
</dbReference>
<keyword evidence="7" id="KW-1185">Reference proteome</keyword>
<dbReference type="Proteomes" id="UP000826513">
    <property type="component" value="Chromosome 1"/>
</dbReference>
<name>A0A4D7DZY5_9HYPH</name>
<dbReference type="SUPFAM" id="SSF55729">
    <property type="entry name" value="Acyl-CoA N-acyltransferases (Nat)"/>
    <property type="match status" value="1"/>
</dbReference>
<dbReference type="KEGG" id="alf:CFBP5473_06070"/>
<sequence>MTAVQNEIFAAGLRKTPTDIETVRANYLTSDDRIQCTVAVSEDGRVLGFQSLRLATAAGNPYGVAEGWGIIGTHVSPTATRMGVGRALFAATLEAAKKAGLKDIDASIGADNALGLAYYEGIGFRTYRTTEDRICKAYRVG</sequence>
<evidence type="ECO:0000256" key="2">
    <source>
        <dbReference type="ARBA" id="ARBA00023315"/>
    </source>
</evidence>
<evidence type="ECO:0000313" key="6">
    <source>
        <dbReference type="Proteomes" id="UP000298545"/>
    </source>
</evidence>
<keyword evidence="1 4" id="KW-0808">Transferase</keyword>
<gene>
    <name evidence="4" type="ORF">CFBP5473_06070</name>
    <name evidence="5" type="ORF">J5285_13615</name>
</gene>
<accession>A0A4D7DZY5</accession>
<dbReference type="GO" id="GO:0016747">
    <property type="term" value="F:acyltransferase activity, transferring groups other than amino-acyl groups"/>
    <property type="evidence" value="ECO:0007669"/>
    <property type="project" value="InterPro"/>
</dbReference>
<keyword evidence="2" id="KW-0012">Acyltransferase</keyword>
<dbReference type="EMBL" id="CP039691">
    <property type="protein sequence ID" value="QCI97520.1"/>
    <property type="molecule type" value="Genomic_DNA"/>
</dbReference>
<evidence type="ECO:0000259" key="3">
    <source>
        <dbReference type="PROSITE" id="PS51186"/>
    </source>
</evidence>
<dbReference type="OrthoDB" id="5997585at2"/>
<feature type="domain" description="N-acetyltransferase" evidence="3">
    <location>
        <begin position="1"/>
        <end position="141"/>
    </location>
</feature>
<dbReference type="AlphaFoldDB" id="A0A4D7DZY5"/>
<dbReference type="InterPro" id="IPR050832">
    <property type="entry name" value="Bact_Acetyltransf"/>
</dbReference>
<evidence type="ECO:0000313" key="4">
    <source>
        <dbReference type="EMBL" id="QCI97520.1"/>
    </source>
</evidence>
<organism evidence="4 6">
    <name type="scientific">Agrobacterium larrymoorei</name>
    <dbReference type="NCBI Taxonomy" id="160699"/>
    <lineage>
        <taxon>Bacteria</taxon>
        <taxon>Pseudomonadati</taxon>
        <taxon>Pseudomonadota</taxon>
        <taxon>Alphaproteobacteria</taxon>
        <taxon>Hyphomicrobiales</taxon>
        <taxon>Rhizobiaceae</taxon>
        <taxon>Rhizobium/Agrobacterium group</taxon>
        <taxon>Agrobacterium</taxon>
    </lineage>
</organism>
<reference evidence="5 7" key="2">
    <citation type="submission" date="2021-03" db="EMBL/GenBank/DDBJ databases">
        <title>Rapid diversification of plasmids in a genus of pathogenic and nitrogen fixing bacteria.</title>
        <authorList>
            <person name="Weisberg A.J."/>
            <person name="Miller M."/>
            <person name="Ream W."/>
            <person name="Grunwald N.J."/>
            <person name="Chang J.H."/>
        </authorList>
    </citation>
    <scope>NUCLEOTIDE SEQUENCE [LARGE SCALE GENOMIC DNA]</scope>
    <source>
        <strain evidence="5 7">AF3.44</strain>
    </source>
</reference>
<evidence type="ECO:0000313" key="5">
    <source>
        <dbReference type="EMBL" id="QYA07040.1"/>
    </source>
</evidence>
<proteinExistence type="predicted"/>
<dbReference type="EMBL" id="CP072167">
    <property type="protein sequence ID" value="QYA07040.1"/>
    <property type="molecule type" value="Genomic_DNA"/>
</dbReference>
<dbReference type="Proteomes" id="UP000298545">
    <property type="component" value="Chromosome circular"/>
</dbReference>
<dbReference type="Pfam" id="PF00583">
    <property type="entry name" value="Acetyltransf_1"/>
    <property type="match status" value="1"/>
</dbReference>
<dbReference type="CDD" id="cd04301">
    <property type="entry name" value="NAT_SF"/>
    <property type="match status" value="1"/>
</dbReference>
<protein>
    <submittedName>
        <fullName evidence="4">GNAT family N-acetyltransferase</fullName>
    </submittedName>
</protein>
<dbReference type="InterPro" id="IPR016181">
    <property type="entry name" value="Acyl_CoA_acyltransferase"/>
</dbReference>
<dbReference type="InterPro" id="IPR000182">
    <property type="entry name" value="GNAT_dom"/>
</dbReference>
<dbReference type="PANTHER" id="PTHR43877">
    <property type="entry name" value="AMINOALKYLPHOSPHONATE N-ACETYLTRANSFERASE-RELATED-RELATED"/>
    <property type="match status" value="1"/>
</dbReference>
<dbReference type="PROSITE" id="PS51186">
    <property type="entry name" value="GNAT"/>
    <property type="match status" value="1"/>
</dbReference>
<reference evidence="4 6" key="1">
    <citation type="submission" date="2019-04" db="EMBL/GenBank/DDBJ databases">
        <title>Complete genome sequence of Agrobacterium larrymoorei CFBP5473.</title>
        <authorList>
            <person name="Haryono M."/>
            <person name="Chou L."/>
            <person name="Lin Y.-C."/>
            <person name="Lai E.-M."/>
            <person name="Kuo C.-H."/>
        </authorList>
    </citation>
    <scope>NUCLEOTIDE SEQUENCE [LARGE SCALE GENOMIC DNA]</scope>
    <source>
        <strain evidence="4 6">CFBP5473</strain>
    </source>
</reference>